<dbReference type="Proteomes" id="UP000823749">
    <property type="component" value="Chromosome 2"/>
</dbReference>
<evidence type="ECO:0000313" key="4">
    <source>
        <dbReference type="Proteomes" id="UP000823749"/>
    </source>
</evidence>
<protein>
    <recommendedName>
        <fullName evidence="5">F-box protein</fullName>
    </recommendedName>
</protein>
<feature type="transmembrane region" description="Helical" evidence="2">
    <location>
        <begin position="321"/>
        <end position="339"/>
    </location>
</feature>
<keyword evidence="2" id="KW-1133">Transmembrane helix</keyword>
<feature type="transmembrane region" description="Helical" evidence="2">
    <location>
        <begin position="116"/>
        <end position="139"/>
    </location>
</feature>
<accession>A0AAV6L6L8</accession>
<comment type="caution">
    <text evidence="3">The sequence shown here is derived from an EMBL/GenBank/DDBJ whole genome shotgun (WGS) entry which is preliminary data.</text>
</comment>
<feature type="region of interest" description="Disordered" evidence="1">
    <location>
        <begin position="1"/>
        <end position="23"/>
    </location>
</feature>
<dbReference type="Pfam" id="PF14476">
    <property type="entry name" value="Chloroplast_duf"/>
    <property type="match status" value="1"/>
</dbReference>
<keyword evidence="2" id="KW-0472">Membrane</keyword>
<organism evidence="3 4">
    <name type="scientific">Rhododendron griersonianum</name>
    <dbReference type="NCBI Taxonomy" id="479676"/>
    <lineage>
        <taxon>Eukaryota</taxon>
        <taxon>Viridiplantae</taxon>
        <taxon>Streptophyta</taxon>
        <taxon>Embryophyta</taxon>
        <taxon>Tracheophyta</taxon>
        <taxon>Spermatophyta</taxon>
        <taxon>Magnoliopsida</taxon>
        <taxon>eudicotyledons</taxon>
        <taxon>Gunneridae</taxon>
        <taxon>Pentapetalae</taxon>
        <taxon>asterids</taxon>
        <taxon>Ericales</taxon>
        <taxon>Ericaceae</taxon>
        <taxon>Ericoideae</taxon>
        <taxon>Rhodoreae</taxon>
        <taxon>Rhododendron</taxon>
    </lineage>
</organism>
<gene>
    <name evidence="3" type="ORF">RHGRI_003520</name>
</gene>
<feature type="compositionally biased region" description="Low complexity" evidence="1">
    <location>
        <begin position="7"/>
        <end position="19"/>
    </location>
</feature>
<dbReference type="InterPro" id="IPR027949">
    <property type="entry name" value="Chloroplast_duf"/>
</dbReference>
<keyword evidence="2" id="KW-0812">Transmembrane</keyword>
<evidence type="ECO:0000313" key="3">
    <source>
        <dbReference type="EMBL" id="KAG5560254.1"/>
    </source>
</evidence>
<evidence type="ECO:0008006" key="5">
    <source>
        <dbReference type="Google" id="ProtNLM"/>
    </source>
</evidence>
<feature type="transmembrane region" description="Helical" evidence="2">
    <location>
        <begin position="145"/>
        <end position="164"/>
    </location>
</feature>
<feature type="transmembrane region" description="Helical" evidence="2">
    <location>
        <begin position="297"/>
        <end position="315"/>
    </location>
</feature>
<evidence type="ECO:0000256" key="1">
    <source>
        <dbReference type="SAM" id="MobiDB-lite"/>
    </source>
</evidence>
<dbReference type="PANTHER" id="PTHR33358">
    <property type="entry name" value="F-BOX PROTEIN WITH A DOMAIN PROTEIN"/>
    <property type="match status" value="1"/>
</dbReference>
<keyword evidence="4" id="KW-1185">Reference proteome</keyword>
<dbReference type="PANTHER" id="PTHR33358:SF16">
    <property type="entry name" value="F-BOX PROTEIN"/>
    <property type="match status" value="1"/>
</dbReference>
<dbReference type="EMBL" id="JACTNZ010000002">
    <property type="protein sequence ID" value="KAG5560254.1"/>
    <property type="molecule type" value="Genomic_DNA"/>
</dbReference>
<proteinExistence type="predicted"/>
<dbReference type="AlphaFoldDB" id="A0AAV6L6L8"/>
<name>A0AAV6L6L8_9ERIC</name>
<evidence type="ECO:0000256" key="2">
    <source>
        <dbReference type="SAM" id="Phobius"/>
    </source>
</evidence>
<sequence>MASIRASNVVPSSFPSSSSRCRRQTMTVRATINMPRLRNGSSLSLPKLTTIGLAEELQLRNGYKNTTTTQFEKLSPSPKASDPMAIEKLYAIMEAVADRVEMHKNIGEQRNNWNNLLLTSINSITLTASLMAGVAAMGAGGAPLVALKLSSTLLYLAATGMLLVMNKIQPSQLAEEQRNAARWFKQLYEEIRTTVSIGAPNSKDVIEATAKVLALDRAYPLPLMGVMLKKFPKTVEPAVWWAPLRNRKAKGSGGRNNGNGWNGEREGEMREIVTVLNRKDKEDYLRLGKKALKLNKALAISGPLLTALAAFGSAFAGRGPWPVVLGVVAGALSTVVNAIEHGAQVGMVFEMYRSNAGFFELMQESIESNLEEREGERRENGELFEMKVALQLGRSLSELRDLATSSAMKGEANHEFASKLF</sequence>
<reference evidence="3" key="1">
    <citation type="submission" date="2020-08" db="EMBL/GenBank/DDBJ databases">
        <title>Plant Genome Project.</title>
        <authorList>
            <person name="Zhang R.-G."/>
        </authorList>
    </citation>
    <scope>NUCLEOTIDE SEQUENCE</scope>
    <source>
        <strain evidence="3">WSP0</strain>
        <tissue evidence="3">Leaf</tissue>
    </source>
</reference>